<dbReference type="Gene3D" id="1.20.1070.10">
    <property type="entry name" value="Rhodopsin 7-helix transmembrane proteins"/>
    <property type="match status" value="1"/>
</dbReference>
<dbReference type="eggNOG" id="KOG3656">
    <property type="taxonomic scope" value="Eukaryota"/>
</dbReference>
<dbReference type="Pfam" id="PF00001">
    <property type="entry name" value="7tm_1"/>
    <property type="match status" value="1"/>
</dbReference>
<dbReference type="GO" id="GO:0016492">
    <property type="term" value="F:G protein-coupled neurotensin receptor activity"/>
    <property type="evidence" value="ECO:0007669"/>
    <property type="project" value="InterPro"/>
</dbReference>
<proteinExistence type="predicted"/>
<evidence type="ECO:0000256" key="7">
    <source>
        <dbReference type="ARBA" id="ARBA00023224"/>
    </source>
</evidence>
<dbReference type="SUPFAM" id="SSF81321">
    <property type="entry name" value="Family A G protein-coupled receptor-like"/>
    <property type="match status" value="1"/>
</dbReference>
<evidence type="ECO:0000256" key="5">
    <source>
        <dbReference type="ARBA" id="ARBA00023136"/>
    </source>
</evidence>
<dbReference type="PRINTS" id="PR01481">
    <property type="entry name" value="NEUROTENSN2R"/>
</dbReference>
<evidence type="ECO:0000313" key="9">
    <source>
        <dbReference type="Ensembl" id="ENSLAFP00000014088.3"/>
    </source>
</evidence>
<dbReference type="InterPro" id="IPR003986">
    <property type="entry name" value="NT2_rcpt"/>
</dbReference>
<keyword evidence="2" id="KW-0812">Transmembrane</keyword>
<evidence type="ECO:0000256" key="1">
    <source>
        <dbReference type="ARBA" id="ARBA00004141"/>
    </source>
</evidence>
<dbReference type="InterPro" id="IPR000276">
    <property type="entry name" value="GPCR_Rhodpsn"/>
</dbReference>
<dbReference type="OMA" id="WAKHELE"/>
<keyword evidence="4" id="KW-0297">G-protein coupled receptor</keyword>
<dbReference type="InParanoid" id="G3THM4"/>
<dbReference type="HOGENOM" id="CLU_1021365_0_0_1"/>
<dbReference type="STRING" id="9785.ENSLAFP00000014088"/>
<protein>
    <recommendedName>
        <fullName evidence="8">G-protein coupled receptors family 1 profile domain-containing protein</fullName>
    </recommendedName>
</protein>
<evidence type="ECO:0000259" key="8">
    <source>
        <dbReference type="PROSITE" id="PS50262"/>
    </source>
</evidence>
<dbReference type="AlphaFoldDB" id="G3THM4"/>
<evidence type="ECO:0000256" key="3">
    <source>
        <dbReference type="ARBA" id="ARBA00022989"/>
    </source>
</evidence>
<name>G3THM4_LOXAF</name>
<keyword evidence="5" id="KW-0472">Membrane</keyword>
<reference evidence="9 10" key="1">
    <citation type="submission" date="2009-06" db="EMBL/GenBank/DDBJ databases">
        <title>The Genome Sequence of Loxodonta africana (African elephant).</title>
        <authorList>
            <person name="Di Palma F."/>
            <person name="Heiman D."/>
            <person name="Young S."/>
            <person name="Johnson J."/>
            <person name="Lander E.S."/>
            <person name="Lindblad-Toh K."/>
        </authorList>
    </citation>
    <scope>NUCLEOTIDE SEQUENCE [LARGE SCALE GENOMIC DNA]</scope>
    <source>
        <strain evidence="9 10">Isolate ISIS603380</strain>
    </source>
</reference>
<accession>G3THM4</accession>
<evidence type="ECO:0000256" key="2">
    <source>
        <dbReference type="ARBA" id="ARBA00022692"/>
    </source>
</evidence>
<dbReference type="GeneTree" id="ENSGT00940000169919"/>
<keyword evidence="10" id="KW-1185">Reference proteome</keyword>
<evidence type="ECO:0000256" key="6">
    <source>
        <dbReference type="ARBA" id="ARBA00023170"/>
    </source>
</evidence>
<dbReference type="PANTHER" id="PTHR24243">
    <property type="entry name" value="G-PROTEIN COUPLED RECEPTOR"/>
    <property type="match status" value="1"/>
</dbReference>
<evidence type="ECO:0000256" key="4">
    <source>
        <dbReference type="ARBA" id="ARBA00023040"/>
    </source>
</evidence>
<dbReference type="InterPro" id="IPR017452">
    <property type="entry name" value="GPCR_Rhodpsn_7TM"/>
</dbReference>
<dbReference type="PANTHER" id="PTHR24243:SF10">
    <property type="entry name" value="NEUROTENSIN RECEPTOR TYPE 2"/>
    <property type="match status" value="1"/>
</dbReference>
<keyword evidence="6" id="KW-0675">Receptor</keyword>
<keyword evidence="3" id="KW-1133">Transmembrane helix</keyword>
<comment type="subcellular location">
    <subcellularLocation>
        <location evidence="1">Membrane</location>
        <topology evidence="1">Multi-pass membrane protein</topology>
    </subcellularLocation>
</comment>
<reference evidence="9" key="3">
    <citation type="submission" date="2025-09" db="UniProtKB">
        <authorList>
            <consortium name="Ensembl"/>
        </authorList>
    </citation>
    <scope>IDENTIFICATION</scope>
    <source>
        <strain evidence="9">Isolate ISIS603380</strain>
    </source>
</reference>
<sequence length="231" mass="25351">TEASSPGSPRPIPKPVLRPDTRLGDTRLWGNVLFSCLYSLTYALGSEGKELSVLVVLKALAEPQVSGANVLSLVLSALRLLLPLLVSAPVELHNFVWFHHPVFCARDCRGYYFVRELYAYATLLSLASQSAERCLAVCQPLRAHRLLTPRRPGSLLLLVWAASFGLAVIIGQEHELETVSRELEPAPRVCTLQVFTQVNVLVPSVLPLALTAFLNRVTINQLVSLCSQMPS</sequence>
<dbReference type="Ensembl" id="ENSLAFT00000016800.3">
    <property type="protein sequence ID" value="ENSLAFP00000014088.3"/>
    <property type="gene ID" value="ENSLAFG00000016802.3"/>
</dbReference>
<evidence type="ECO:0000313" key="10">
    <source>
        <dbReference type="Proteomes" id="UP000007646"/>
    </source>
</evidence>
<dbReference type="PROSITE" id="PS50262">
    <property type="entry name" value="G_PROTEIN_RECEP_F1_2"/>
    <property type="match status" value="1"/>
</dbReference>
<feature type="domain" description="G-protein coupled receptors family 1 profile" evidence="8">
    <location>
        <begin position="48"/>
        <end position="231"/>
    </location>
</feature>
<keyword evidence="7" id="KW-0807">Transducer</keyword>
<dbReference type="GO" id="GO:0005886">
    <property type="term" value="C:plasma membrane"/>
    <property type="evidence" value="ECO:0007669"/>
    <property type="project" value="TreeGrafter"/>
</dbReference>
<dbReference type="Proteomes" id="UP000007646">
    <property type="component" value="Unassembled WGS sequence"/>
</dbReference>
<reference evidence="9" key="2">
    <citation type="submission" date="2025-08" db="UniProtKB">
        <authorList>
            <consortium name="Ensembl"/>
        </authorList>
    </citation>
    <scope>IDENTIFICATION</scope>
    <source>
        <strain evidence="9">Isolate ISIS603380</strain>
    </source>
</reference>
<organism evidence="9 10">
    <name type="scientific">Loxodonta africana</name>
    <name type="common">African elephant</name>
    <dbReference type="NCBI Taxonomy" id="9785"/>
    <lineage>
        <taxon>Eukaryota</taxon>
        <taxon>Metazoa</taxon>
        <taxon>Chordata</taxon>
        <taxon>Craniata</taxon>
        <taxon>Vertebrata</taxon>
        <taxon>Euteleostomi</taxon>
        <taxon>Mammalia</taxon>
        <taxon>Eutheria</taxon>
        <taxon>Afrotheria</taxon>
        <taxon>Proboscidea</taxon>
        <taxon>Elephantidae</taxon>
        <taxon>Loxodonta</taxon>
    </lineage>
</organism>